<dbReference type="AlphaFoldDB" id="A0A0A8ZN36"/>
<evidence type="ECO:0000313" key="1">
    <source>
        <dbReference type="EMBL" id="JAD38125.1"/>
    </source>
</evidence>
<dbReference type="EMBL" id="GBRH01259770">
    <property type="protein sequence ID" value="JAD38125.1"/>
    <property type="molecule type" value="Transcribed_RNA"/>
</dbReference>
<proteinExistence type="predicted"/>
<accession>A0A0A8ZN36</accession>
<organism evidence="1">
    <name type="scientific">Arundo donax</name>
    <name type="common">Giant reed</name>
    <name type="synonym">Donax arundinaceus</name>
    <dbReference type="NCBI Taxonomy" id="35708"/>
    <lineage>
        <taxon>Eukaryota</taxon>
        <taxon>Viridiplantae</taxon>
        <taxon>Streptophyta</taxon>
        <taxon>Embryophyta</taxon>
        <taxon>Tracheophyta</taxon>
        <taxon>Spermatophyta</taxon>
        <taxon>Magnoliopsida</taxon>
        <taxon>Liliopsida</taxon>
        <taxon>Poales</taxon>
        <taxon>Poaceae</taxon>
        <taxon>PACMAD clade</taxon>
        <taxon>Arundinoideae</taxon>
        <taxon>Arundineae</taxon>
        <taxon>Arundo</taxon>
    </lineage>
</organism>
<name>A0A0A8ZN36_ARUDO</name>
<protein>
    <submittedName>
        <fullName evidence="1">Uncharacterized protein</fullName>
    </submittedName>
</protein>
<reference evidence="1" key="2">
    <citation type="journal article" date="2015" name="Data Brief">
        <title>Shoot transcriptome of the giant reed, Arundo donax.</title>
        <authorList>
            <person name="Barrero R.A."/>
            <person name="Guerrero F.D."/>
            <person name="Moolhuijzen P."/>
            <person name="Goolsby J.A."/>
            <person name="Tidwell J."/>
            <person name="Bellgard S.E."/>
            <person name="Bellgard M.I."/>
        </authorList>
    </citation>
    <scope>NUCLEOTIDE SEQUENCE</scope>
    <source>
        <tissue evidence="1">Shoot tissue taken approximately 20 cm above the soil surface</tissue>
    </source>
</reference>
<sequence length="18" mass="1952">MTTARETPLPLFSKMGAT</sequence>
<reference evidence="1" key="1">
    <citation type="submission" date="2014-09" db="EMBL/GenBank/DDBJ databases">
        <authorList>
            <person name="Magalhaes I.L.F."/>
            <person name="Oliveira U."/>
            <person name="Santos F.R."/>
            <person name="Vidigal T.H.D.A."/>
            <person name="Brescovit A.D."/>
            <person name="Santos A.J."/>
        </authorList>
    </citation>
    <scope>NUCLEOTIDE SEQUENCE</scope>
    <source>
        <tissue evidence="1">Shoot tissue taken approximately 20 cm above the soil surface</tissue>
    </source>
</reference>